<dbReference type="EMBL" id="MT143113">
    <property type="protein sequence ID" value="QJA92986.1"/>
    <property type="molecule type" value="Genomic_DNA"/>
</dbReference>
<dbReference type="AlphaFoldDB" id="A0A6M3LD39"/>
<evidence type="ECO:0000313" key="1">
    <source>
        <dbReference type="EMBL" id="QJA92986.1"/>
    </source>
</evidence>
<protein>
    <submittedName>
        <fullName evidence="1">Uncharacterized protein</fullName>
    </submittedName>
</protein>
<sequence length="64" mass="7290">MKHIILNRKSLCSVETEEEPHSFCQRNGWAPWDCIFHRFTCVPGLVGPEERKPQPGLVGEREGG</sequence>
<accession>A0A6M3LD39</accession>
<organism evidence="1">
    <name type="scientific">viral metagenome</name>
    <dbReference type="NCBI Taxonomy" id="1070528"/>
    <lineage>
        <taxon>unclassified sequences</taxon>
        <taxon>metagenomes</taxon>
        <taxon>organismal metagenomes</taxon>
    </lineage>
</organism>
<name>A0A6M3LD39_9ZZZZ</name>
<reference evidence="1" key="1">
    <citation type="submission" date="2020-03" db="EMBL/GenBank/DDBJ databases">
        <title>The deep terrestrial virosphere.</title>
        <authorList>
            <person name="Holmfeldt K."/>
            <person name="Nilsson E."/>
            <person name="Simone D."/>
            <person name="Lopez-Fernandez M."/>
            <person name="Wu X."/>
            <person name="de Brujin I."/>
            <person name="Lundin D."/>
            <person name="Andersson A."/>
            <person name="Bertilsson S."/>
            <person name="Dopson M."/>
        </authorList>
    </citation>
    <scope>NUCLEOTIDE SEQUENCE</scope>
    <source>
        <strain evidence="1">MM415B04395</strain>
    </source>
</reference>
<gene>
    <name evidence="1" type="ORF">MM415B04395_0002</name>
</gene>
<proteinExistence type="predicted"/>